<dbReference type="Gene3D" id="3.40.50.2300">
    <property type="match status" value="1"/>
</dbReference>
<dbReference type="Gene3D" id="1.10.287.130">
    <property type="match status" value="1"/>
</dbReference>
<evidence type="ECO:0000256" key="5">
    <source>
        <dbReference type="PROSITE-ProRule" id="PRU00169"/>
    </source>
</evidence>
<dbReference type="PANTHER" id="PTHR45339">
    <property type="entry name" value="HYBRID SIGNAL TRANSDUCTION HISTIDINE KINASE J"/>
    <property type="match status" value="1"/>
</dbReference>
<dbReference type="InterPro" id="IPR011006">
    <property type="entry name" value="CheY-like_superfamily"/>
</dbReference>
<protein>
    <recommendedName>
        <fullName evidence="2">histidine kinase</fullName>
        <ecNumber evidence="2">2.7.13.3</ecNumber>
    </recommendedName>
</protein>
<proteinExistence type="predicted"/>
<organism evidence="8 9">
    <name type="scientific">Stutzerimonas azotifigens</name>
    <dbReference type="NCBI Taxonomy" id="291995"/>
    <lineage>
        <taxon>Bacteria</taxon>
        <taxon>Pseudomonadati</taxon>
        <taxon>Pseudomonadota</taxon>
        <taxon>Gammaproteobacteria</taxon>
        <taxon>Pseudomonadales</taxon>
        <taxon>Pseudomonadaceae</taxon>
        <taxon>Stutzerimonas</taxon>
    </lineage>
</organism>
<dbReference type="Pfam" id="PF00512">
    <property type="entry name" value="HisKA"/>
    <property type="match status" value="1"/>
</dbReference>
<evidence type="ECO:0000256" key="4">
    <source>
        <dbReference type="ARBA" id="ARBA00023012"/>
    </source>
</evidence>
<dbReference type="EMBL" id="JAAMRF010000007">
    <property type="protein sequence ID" value="MBA1274703.1"/>
    <property type="molecule type" value="Genomic_DNA"/>
</dbReference>
<comment type="caution">
    <text evidence="8">The sequence shown here is derived from an EMBL/GenBank/DDBJ whole genome shotgun (WGS) entry which is preliminary data.</text>
</comment>
<reference evidence="8 9" key="1">
    <citation type="submission" date="2020-02" db="EMBL/GenBank/DDBJ databases">
        <title>Synteny-based analysis reveals conserved mechanism for high triclosan tolerance in Pseudomonas, as well as instances of horizontal transfer.</title>
        <authorList>
            <person name="Mcfarland A.G."/>
            <person name="Bertucci H.K."/>
            <person name="Litmann E."/>
            <person name="Shen J."/>
            <person name="Huttenhower C."/>
            <person name="Hartmann E.M."/>
        </authorList>
    </citation>
    <scope>NUCLEOTIDE SEQUENCE [LARGE SCALE GENOMIC DNA]</scope>
    <source>
        <strain evidence="8 9">115A1</strain>
    </source>
</reference>
<comment type="catalytic activity">
    <reaction evidence="1">
        <text>ATP + protein L-histidine = ADP + protein N-phospho-L-histidine.</text>
        <dbReference type="EC" id="2.7.13.3"/>
    </reaction>
</comment>
<evidence type="ECO:0000256" key="1">
    <source>
        <dbReference type="ARBA" id="ARBA00000085"/>
    </source>
</evidence>
<dbReference type="InterPro" id="IPR003594">
    <property type="entry name" value="HATPase_dom"/>
</dbReference>
<sequence>MAISLTQRLSFKQARLTVLVAFAIGTLLSLIQVAADYASADGAINREFRVLLGVSHDPAARIAYNLDAELAQEMVRGLLRSPAVIRGQLTAVINQQMGRISEEMSRRRQAEDRLTEHLGALEATVAARTAALEASNAQLVATNHALDRARAAALEMAQARAAFLASMSHEIRTPLNGLLGMLGLAMDGPLSAEQRKQLSIAHSSGNVLMELLNDILDLSKFEAGQLELDAIPFDLGALAEETASLHSQGAAPEVELTCLVSPDLPHLLLGDPKRVRQIISNLLSNALKFTLQGQVTLEVRPSGDGVVVLVEDTGIGIPDTVRVRIFQPFVQGNSGVSRQFGGTGLGLALTRQLCQAMQGTLELESKPGRGARFTVTLPLAKQADSRPPATPTLIGCAMLVIDHDSGLARLLQQWLPTWGLQPMPGDLAGLGKRKPSVIITHRHDDLSAIRAASQSPIILIAAYSHFLSVDQQAALQPFVQLPQPVTREALYQGLRALLKSAGTETGARAEPAALSAAERMRVLLVEDNPVNQMVAKGMLAKLGYDVVLATHGAEALQKLQSEPLDLVLMDCNMPVMDGYEASREIRRSGRWPDLPIIALTANALPEDRERCRAAGMSDYLAKPFRQHELGEVLDQWLTES</sequence>
<dbReference type="SMART" id="SM00388">
    <property type="entry name" value="HisKA"/>
    <property type="match status" value="1"/>
</dbReference>
<dbReference type="Proteomes" id="UP000786387">
    <property type="component" value="Unassembled WGS sequence"/>
</dbReference>
<dbReference type="Pfam" id="PF02518">
    <property type="entry name" value="HATPase_c"/>
    <property type="match status" value="1"/>
</dbReference>
<feature type="modified residue" description="4-aspartylphosphate" evidence="5">
    <location>
        <position position="570"/>
    </location>
</feature>
<dbReference type="PROSITE" id="PS50109">
    <property type="entry name" value="HIS_KIN"/>
    <property type="match status" value="1"/>
</dbReference>
<name>A0ABR5Z3B6_9GAMM</name>
<dbReference type="CDD" id="cd16922">
    <property type="entry name" value="HATPase_EvgS-ArcB-TorS-like"/>
    <property type="match status" value="1"/>
</dbReference>
<dbReference type="SUPFAM" id="SSF52172">
    <property type="entry name" value="CheY-like"/>
    <property type="match status" value="1"/>
</dbReference>
<dbReference type="InterPro" id="IPR005467">
    <property type="entry name" value="His_kinase_dom"/>
</dbReference>
<evidence type="ECO:0000256" key="3">
    <source>
        <dbReference type="ARBA" id="ARBA00022553"/>
    </source>
</evidence>
<evidence type="ECO:0000313" key="8">
    <source>
        <dbReference type="EMBL" id="MBA1274703.1"/>
    </source>
</evidence>
<keyword evidence="3 5" id="KW-0597">Phosphoprotein</keyword>
<gene>
    <name evidence="8" type="ORF">G7026_15195</name>
</gene>
<dbReference type="PRINTS" id="PR00344">
    <property type="entry name" value="BCTRLSENSOR"/>
</dbReference>
<dbReference type="PROSITE" id="PS50110">
    <property type="entry name" value="RESPONSE_REGULATORY"/>
    <property type="match status" value="1"/>
</dbReference>
<dbReference type="Gene3D" id="3.30.565.10">
    <property type="entry name" value="Histidine kinase-like ATPase, C-terminal domain"/>
    <property type="match status" value="1"/>
</dbReference>
<dbReference type="InterPro" id="IPR004358">
    <property type="entry name" value="Sig_transdc_His_kin-like_C"/>
</dbReference>
<evidence type="ECO:0000259" key="6">
    <source>
        <dbReference type="PROSITE" id="PS50109"/>
    </source>
</evidence>
<evidence type="ECO:0000259" key="7">
    <source>
        <dbReference type="PROSITE" id="PS50110"/>
    </source>
</evidence>
<dbReference type="PANTHER" id="PTHR45339:SF1">
    <property type="entry name" value="HYBRID SIGNAL TRANSDUCTION HISTIDINE KINASE J"/>
    <property type="match status" value="1"/>
</dbReference>
<keyword evidence="9" id="KW-1185">Reference proteome</keyword>
<dbReference type="SUPFAM" id="SSF47384">
    <property type="entry name" value="Homodimeric domain of signal transducing histidine kinase"/>
    <property type="match status" value="1"/>
</dbReference>
<dbReference type="RefSeq" id="WP_181071751.1">
    <property type="nucleotide sequence ID" value="NZ_JAAMRF010000007.1"/>
</dbReference>
<dbReference type="Pfam" id="PF00072">
    <property type="entry name" value="Response_reg"/>
    <property type="match status" value="1"/>
</dbReference>
<dbReference type="CDD" id="cd00082">
    <property type="entry name" value="HisKA"/>
    <property type="match status" value="1"/>
</dbReference>
<evidence type="ECO:0000313" key="9">
    <source>
        <dbReference type="Proteomes" id="UP000786387"/>
    </source>
</evidence>
<dbReference type="EC" id="2.7.13.3" evidence="2"/>
<dbReference type="InterPro" id="IPR036097">
    <property type="entry name" value="HisK_dim/P_sf"/>
</dbReference>
<evidence type="ECO:0000256" key="2">
    <source>
        <dbReference type="ARBA" id="ARBA00012438"/>
    </source>
</evidence>
<keyword evidence="4" id="KW-0902">Two-component regulatory system</keyword>
<feature type="domain" description="Response regulatory" evidence="7">
    <location>
        <begin position="521"/>
        <end position="637"/>
    </location>
</feature>
<dbReference type="InterPro" id="IPR036890">
    <property type="entry name" value="HATPase_C_sf"/>
</dbReference>
<dbReference type="SMART" id="SM00387">
    <property type="entry name" value="HATPase_c"/>
    <property type="match status" value="1"/>
</dbReference>
<dbReference type="SMART" id="SM00448">
    <property type="entry name" value="REC"/>
    <property type="match status" value="1"/>
</dbReference>
<dbReference type="InterPro" id="IPR001789">
    <property type="entry name" value="Sig_transdc_resp-reg_receiver"/>
</dbReference>
<accession>A0ABR5Z3B6</accession>
<dbReference type="InterPro" id="IPR003661">
    <property type="entry name" value="HisK_dim/P_dom"/>
</dbReference>
<dbReference type="CDD" id="cd17546">
    <property type="entry name" value="REC_hyHK_CKI1_RcsC-like"/>
    <property type="match status" value="1"/>
</dbReference>
<feature type="domain" description="Histidine kinase" evidence="6">
    <location>
        <begin position="166"/>
        <end position="381"/>
    </location>
</feature>
<dbReference type="SUPFAM" id="SSF55874">
    <property type="entry name" value="ATPase domain of HSP90 chaperone/DNA topoisomerase II/histidine kinase"/>
    <property type="match status" value="1"/>
</dbReference>